<dbReference type="PROSITE" id="PS50026">
    <property type="entry name" value="EGF_3"/>
    <property type="match status" value="1"/>
</dbReference>
<dbReference type="AlphaFoldDB" id="A0A6J8D549"/>
<gene>
    <name evidence="6" type="ORF">MCOR_36737</name>
</gene>
<dbReference type="InterPro" id="IPR026906">
    <property type="entry name" value="LRR_5"/>
</dbReference>
<dbReference type="InterPro" id="IPR003591">
    <property type="entry name" value="Leu-rich_rpt_typical-subtyp"/>
</dbReference>
<keyword evidence="3" id="KW-0677">Repeat</keyword>
<dbReference type="PANTHER" id="PTHR24373:SF398">
    <property type="entry name" value="LEUCINE-RICH REPEAT-CONTAINING G-PROTEIN COUPLED RECEPTOR 6"/>
    <property type="match status" value="1"/>
</dbReference>
<dbReference type="OrthoDB" id="676979at2759"/>
<dbReference type="GO" id="GO:0031012">
    <property type="term" value="C:extracellular matrix"/>
    <property type="evidence" value="ECO:0007669"/>
    <property type="project" value="TreeGrafter"/>
</dbReference>
<dbReference type="PANTHER" id="PTHR24373">
    <property type="entry name" value="SLIT RELATED LEUCINE-RICH REPEAT NEURONAL PROTEIN"/>
    <property type="match status" value="1"/>
</dbReference>
<dbReference type="FunFam" id="3.80.10.10:FF:000732">
    <property type="entry name" value="GD11101"/>
    <property type="match status" value="1"/>
</dbReference>
<dbReference type="CDD" id="cd00054">
    <property type="entry name" value="EGF_CA"/>
    <property type="match status" value="1"/>
</dbReference>
<dbReference type="SMART" id="SM00369">
    <property type="entry name" value="LRR_TYP"/>
    <property type="match status" value="6"/>
</dbReference>
<dbReference type="FunFam" id="3.80.10.10:FF:001164">
    <property type="entry name" value="GH01279p"/>
    <property type="match status" value="1"/>
</dbReference>
<reference evidence="6 7" key="1">
    <citation type="submission" date="2020-06" db="EMBL/GenBank/DDBJ databases">
        <authorList>
            <person name="Li R."/>
            <person name="Bekaert M."/>
        </authorList>
    </citation>
    <scope>NUCLEOTIDE SEQUENCE [LARGE SCALE GENOMIC DNA]</scope>
    <source>
        <strain evidence="7">wild</strain>
    </source>
</reference>
<accession>A0A6J8D549</accession>
<dbReference type="SUPFAM" id="SSF57196">
    <property type="entry name" value="EGF/Laminin"/>
    <property type="match status" value="1"/>
</dbReference>
<dbReference type="EMBL" id="CACVKT020006637">
    <property type="protein sequence ID" value="CAC5402791.1"/>
    <property type="molecule type" value="Genomic_DNA"/>
</dbReference>
<evidence type="ECO:0000313" key="7">
    <source>
        <dbReference type="Proteomes" id="UP000507470"/>
    </source>
</evidence>
<dbReference type="Pfam" id="PF13306">
    <property type="entry name" value="LRR_5"/>
    <property type="match status" value="1"/>
</dbReference>
<keyword evidence="4" id="KW-0245">EGF-like domain</keyword>
<evidence type="ECO:0000256" key="4">
    <source>
        <dbReference type="PROSITE-ProRule" id="PRU00076"/>
    </source>
</evidence>
<dbReference type="PROSITE" id="PS00022">
    <property type="entry name" value="EGF_1"/>
    <property type="match status" value="1"/>
</dbReference>
<dbReference type="InterPro" id="IPR001611">
    <property type="entry name" value="Leu-rich_rpt"/>
</dbReference>
<feature type="domain" description="EGF-like" evidence="5">
    <location>
        <begin position="217"/>
        <end position="254"/>
    </location>
</feature>
<dbReference type="Gene3D" id="2.10.25.10">
    <property type="entry name" value="Laminin"/>
    <property type="match status" value="1"/>
</dbReference>
<evidence type="ECO:0000256" key="2">
    <source>
        <dbReference type="ARBA" id="ARBA00022729"/>
    </source>
</evidence>
<keyword evidence="2" id="KW-0732">Signal</keyword>
<protein>
    <recommendedName>
        <fullName evidence="5">EGF-like domain-containing protein</fullName>
    </recommendedName>
</protein>
<evidence type="ECO:0000259" key="5">
    <source>
        <dbReference type="PROSITE" id="PS50026"/>
    </source>
</evidence>
<dbReference type="Gene3D" id="3.80.10.10">
    <property type="entry name" value="Ribonuclease Inhibitor"/>
    <property type="match status" value="1"/>
</dbReference>
<name>A0A6J8D549_MYTCO</name>
<dbReference type="InterPro" id="IPR000742">
    <property type="entry name" value="EGF"/>
</dbReference>
<organism evidence="6 7">
    <name type="scientific">Mytilus coruscus</name>
    <name type="common">Sea mussel</name>
    <dbReference type="NCBI Taxonomy" id="42192"/>
    <lineage>
        <taxon>Eukaryota</taxon>
        <taxon>Metazoa</taxon>
        <taxon>Spiralia</taxon>
        <taxon>Lophotrochozoa</taxon>
        <taxon>Mollusca</taxon>
        <taxon>Bivalvia</taxon>
        <taxon>Autobranchia</taxon>
        <taxon>Pteriomorphia</taxon>
        <taxon>Mytilida</taxon>
        <taxon>Mytiloidea</taxon>
        <taxon>Mytilidae</taxon>
        <taxon>Mytilinae</taxon>
        <taxon>Mytilus</taxon>
    </lineage>
</organism>
<sequence>MNSNPITTIEEGTFQNMPLLHRVLLQGCNISTIETGAFMTLPNLQYLYLDNNQITTIQKGAFKDLPALRYIRLYNNQITAIPRGIFDDLKALTNLWLYNNQITAIPRGIFDDLKALTNLDMQNNQITTIQHGAFQNLPALQILNLRGNNVTFVKNDTFEHNTNLQYLYLDLVCDCNFPLWSWLKSKSWLNDAVICLDRDDIKLSSLQESDFDNCTFTDDLCYPEYCSNGGSCSHNSYGDLVCSCVSGWTGTTCTGMDMYKGRTTTAYFDTLPATLIGKSTW</sequence>
<dbReference type="PROSITE" id="PS51450">
    <property type="entry name" value="LRR"/>
    <property type="match status" value="2"/>
</dbReference>
<keyword evidence="4" id="KW-1015">Disulfide bond</keyword>
<evidence type="ECO:0000256" key="1">
    <source>
        <dbReference type="ARBA" id="ARBA00022614"/>
    </source>
</evidence>
<feature type="disulfide bond" evidence="4">
    <location>
        <begin position="244"/>
        <end position="253"/>
    </location>
</feature>
<evidence type="ECO:0000256" key="3">
    <source>
        <dbReference type="ARBA" id="ARBA00022737"/>
    </source>
</evidence>
<dbReference type="InterPro" id="IPR032675">
    <property type="entry name" value="LRR_dom_sf"/>
</dbReference>
<dbReference type="SUPFAM" id="SSF52058">
    <property type="entry name" value="L domain-like"/>
    <property type="match status" value="1"/>
</dbReference>
<dbReference type="Proteomes" id="UP000507470">
    <property type="component" value="Unassembled WGS sequence"/>
</dbReference>
<keyword evidence="7" id="KW-1185">Reference proteome</keyword>
<evidence type="ECO:0000313" key="6">
    <source>
        <dbReference type="EMBL" id="CAC5402791.1"/>
    </source>
</evidence>
<comment type="caution">
    <text evidence="4">Lacks conserved residue(s) required for the propagation of feature annotation.</text>
</comment>
<keyword evidence="1" id="KW-0433">Leucine-rich repeat</keyword>
<dbReference type="PROSITE" id="PS01186">
    <property type="entry name" value="EGF_2"/>
    <property type="match status" value="1"/>
</dbReference>
<dbReference type="InterPro" id="IPR050328">
    <property type="entry name" value="Dev_Immune_Receptor"/>
</dbReference>
<proteinExistence type="predicted"/>
<dbReference type="GO" id="GO:0005615">
    <property type="term" value="C:extracellular space"/>
    <property type="evidence" value="ECO:0007669"/>
    <property type="project" value="TreeGrafter"/>
</dbReference>